<dbReference type="EMBL" id="CP007035">
    <property type="protein sequence ID" value="AHF16400.1"/>
    <property type="molecule type" value="Genomic_DNA"/>
</dbReference>
<dbReference type="InterPro" id="IPR021314">
    <property type="entry name" value="DUF2911"/>
</dbReference>
<dbReference type="PROSITE" id="PS51257">
    <property type="entry name" value="PROKAR_LIPOPROTEIN"/>
    <property type="match status" value="1"/>
</dbReference>
<dbReference type="KEGG" id="nso:NIASO_16985"/>
<dbReference type="RefSeq" id="WP_008587469.1">
    <property type="nucleotide sequence ID" value="NZ_CP007035.1"/>
</dbReference>
<dbReference type="Proteomes" id="UP000003586">
    <property type="component" value="Chromosome"/>
</dbReference>
<reference evidence="1 2" key="1">
    <citation type="submission" date="2013-12" db="EMBL/GenBank/DDBJ databases">
        <authorList>
            <consortium name="DOE Joint Genome Institute"/>
            <person name="Eisen J."/>
            <person name="Huntemann M."/>
            <person name="Han J."/>
            <person name="Chen A."/>
            <person name="Kyrpides N."/>
            <person name="Mavromatis K."/>
            <person name="Markowitz V."/>
            <person name="Palaniappan K."/>
            <person name="Ivanova N."/>
            <person name="Schaumberg A."/>
            <person name="Pati A."/>
            <person name="Liolios K."/>
            <person name="Nordberg H.P."/>
            <person name="Cantor M.N."/>
            <person name="Hua S.X."/>
            <person name="Woyke T."/>
        </authorList>
    </citation>
    <scope>NUCLEOTIDE SEQUENCE [LARGE SCALE GENOMIC DNA]</scope>
    <source>
        <strain evidence="2">DSM 19437</strain>
    </source>
</reference>
<keyword evidence="2" id="KW-1185">Reference proteome</keyword>
<evidence type="ECO:0000313" key="1">
    <source>
        <dbReference type="EMBL" id="AHF16400.1"/>
    </source>
</evidence>
<dbReference type="HOGENOM" id="CLU_107963_0_0_10"/>
<name>W0F014_9BACT</name>
<organism evidence="1 2">
    <name type="scientific">Niabella soli DSM 19437</name>
    <dbReference type="NCBI Taxonomy" id="929713"/>
    <lineage>
        <taxon>Bacteria</taxon>
        <taxon>Pseudomonadati</taxon>
        <taxon>Bacteroidota</taxon>
        <taxon>Chitinophagia</taxon>
        <taxon>Chitinophagales</taxon>
        <taxon>Chitinophagaceae</taxon>
        <taxon>Niabella</taxon>
    </lineage>
</organism>
<accession>W0F014</accession>
<protein>
    <recommendedName>
        <fullName evidence="3">Asparagine synthetase B</fullName>
    </recommendedName>
</protein>
<proteinExistence type="predicted"/>
<dbReference type="STRING" id="929713.NIASO_16985"/>
<gene>
    <name evidence="1" type="ORF">NIASO_16985</name>
</gene>
<evidence type="ECO:0000313" key="2">
    <source>
        <dbReference type="Proteomes" id="UP000003586"/>
    </source>
</evidence>
<sequence>MNCLKGGWSVLLVLFIIACNQQSKTGNAGQDEQPVNTLRQPAQPSTATNLYEPIDVSPMDMSYFPVHYPLKKLAGKMVTPPVMRVIYSRPHLQGRALFNGILKYNEPWRLGANEATELDVFKTVTLGSRKIAPGRYTLYVIPHEKNWTLVLSSNIDSWGLKQDSTRDLQRIEIAATTGNPKAEYFTMVFKRTAQGADLLMAWDDVLAVAPFGIN</sequence>
<evidence type="ECO:0008006" key="3">
    <source>
        <dbReference type="Google" id="ProtNLM"/>
    </source>
</evidence>
<dbReference type="Pfam" id="PF11138">
    <property type="entry name" value="DUF2911"/>
    <property type="match status" value="1"/>
</dbReference>
<dbReference type="eggNOG" id="COG0457">
    <property type="taxonomic scope" value="Bacteria"/>
</dbReference>
<dbReference type="AlphaFoldDB" id="W0F014"/>
<dbReference type="OrthoDB" id="9808374at2"/>